<sequence>MIDRLVSIAVQRRFLILGIFAAVVIGGLIAFQQLNIEAYPDPTAPMVDVVTQSAGMSAEEIERYITIPIETQVAGIKNLRVIRTISLYGLSDVKLQFSFDYTYDEALQQVLNRLSQLPQLPGNAQPQISPLSAVGEIFRYRLVGPPNYSVLDLKTLQDWVLQRRFRSIPGVIDVTGWGGKTKTYELQVDFNKLAAAGLSLPQLLQAVGNANINVGGNTINIGAQSAVVRGVGLIRSVDDLANTMISQSGGNPILVKDVAKVEVGFKPRLGIAGMNDADDIVQGIVLMRRGEKSSPTIARVVDAVEKINNSNILPPGVRIERIYDRQDLIDITTSTVLHNMIVGIILIVLLQWLFLGDLRSALIVGATIPFALFFAVIILVLRGESANLLSVGAIDFGLIVDGTVIMVEAIFRRLSHGTELSTTEEDAISPETMMGMKSHGIFSAAADVSRSIFFAAAIIIAAFLPLFTLSGVEGNIFGPMARTYAYALVGGLLATFTVTPALSAIILPAHVHEVETRVVRWLHARYAPLLNWAVAHTRYVIAAAGMLLVITFIAIRMLGLEFLPKLEEGNLWIRATLPSTISLEAGNTYVNEMRRLIAKRPEVQSVVSQHGRPDDGTDAAGFFNAEFFAPLKPVSQWPGTHDKDQVTSELLAQLQAKFPGVEFNFSQYLQDNVAEAVSGVKGENSIKLFGNDLVELTETANKIKSVLATVRGIADLSVFTSLGQPTIQIDVDRVRAARYGLSPGDINATIRVAIGGDSAGDLYEPGSDRHFPIVVRLAPEYRKSAESIRNLRIAAQGPNGITQIPLSEVATIKLVSGAAYIYREQQERYLPIKFSVRERDLGSTIQEAQEKVEAEVKLPPGTHLEWVGEFSNLQDAIKRLSIVVPISLALIGVLLWFNFGSMVDTMLAMSVIPMAVLGGVLGLLFSGVPFSVSAAIGFIALFGIAVMDGIIMLSQYNQLIDEGVDRVKAVIRTGELQMRPVLMTCAVAGIGLLPAALSTGIGSQVQKPLALVVVSGMAIAPIVILITLPVLILLFSRHGREKA</sequence>
<dbReference type="InterPro" id="IPR004763">
    <property type="entry name" value="CusA-like"/>
</dbReference>
<protein>
    <submittedName>
        <fullName evidence="9">CusA/CzcA family heavy metal efflux RND transporter</fullName>
    </submittedName>
</protein>
<feature type="transmembrane region" description="Helical" evidence="8">
    <location>
        <begin position="529"/>
        <end position="555"/>
    </location>
</feature>
<feature type="transmembrane region" description="Helical" evidence="8">
    <location>
        <begin position="1009"/>
        <end position="1035"/>
    </location>
</feature>
<keyword evidence="5 8" id="KW-0812">Transmembrane</keyword>
<dbReference type="PANTHER" id="PTHR32063:SF12">
    <property type="entry name" value="CATION EFFLUX SYSTEM PROTEIN"/>
    <property type="match status" value="1"/>
</dbReference>
<feature type="transmembrane region" description="Helical" evidence="8">
    <location>
        <begin position="452"/>
        <end position="472"/>
    </location>
</feature>
<dbReference type="InterPro" id="IPR027463">
    <property type="entry name" value="AcrB_DN_DC_subdom"/>
</dbReference>
<proteinExistence type="inferred from homology"/>
<feature type="transmembrane region" description="Helical" evidence="8">
    <location>
        <begin position="14"/>
        <end position="31"/>
    </location>
</feature>
<feature type="transmembrane region" description="Helical" evidence="8">
    <location>
        <begin position="976"/>
        <end position="997"/>
    </location>
</feature>
<dbReference type="SUPFAM" id="SSF82693">
    <property type="entry name" value="Multidrug efflux transporter AcrB pore domain, PN1, PN2, PC1 and PC2 subdomains"/>
    <property type="match status" value="3"/>
</dbReference>
<evidence type="ECO:0000256" key="1">
    <source>
        <dbReference type="ARBA" id="ARBA00004651"/>
    </source>
</evidence>
<dbReference type="EMBL" id="CP113162">
    <property type="protein sequence ID" value="WEF50596.1"/>
    <property type="molecule type" value="Genomic_DNA"/>
</dbReference>
<dbReference type="Gene3D" id="1.20.1640.10">
    <property type="entry name" value="Multidrug efflux transporter AcrB transmembrane domain"/>
    <property type="match status" value="2"/>
</dbReference>
<feature type="transmembrane region" description="Helical" evidence="8">
    <location>
        <begin position="484"/>
        <end position="509"/>
    </location>
</feature>
<evidence type="ECO:0000313" key="9">
    <source>
        <dbReference type="EMBL" id="WEF50596.1"/>
    </source>
</evidence>
<evidence type="ECO:0000256" key="8">
    <source>
        <dbReference type="SAM" id="Phobius"/>
    </source>
</evidence>
<feature type="transmembrane region" description="Helical" evidence="8">
    <location>
        <begin position="328"/>
        <end position="354"/>
    </location>
</feature>
<dbReference type="Gene3D" id="3.30.2090.10">
    <property type="entry name" value="Multidrug efflux transporter AcrB TolC docking domain, DN and DC subdomains"/>
    <property type="match status" value="2"/>
</dbReference>
<feature type="transmembrane region" description="Helical" evidence="8">
    <location>
        <begin position="880"/>
        <end position="899"/>
    </location>
</feature>
<evidence type="ECO:0000256" key="2">
    <source>
        <dbReference type="ARBA" id="ARBA00010942"/>
    </source>
</evidence>
<keyword evidence="4" id="KW-1003">Cell membrane</keyword>
<dbReference type="PRINTS" id="PR00702">
    <property type="entry name" value="ACRIFLAVINRP"/>
</dbReference>
<keyword evidence="7 8" id="KW-0472">Membrane</keyword>
<accession>A0ABY8BMI0</accession>
<gene>
    <name evidence="9" type="ORF">AFIC_002140</name>
</gene>
<evidence type="ECO:0000256" key="7">
    <source>
        <dbReference type="ARBA" id="ARBA00023136"/>
    </source>
</evidence>
<feature type="transmembrane region" description="Helical" evidence="8">
    <location>
        <begin position="905"/>
        <end position="925"/>
    </location>
</feature>
<dbReference type="NCBIfam" id="TIGR00914">
    <property type="entry name" value="2A0601"/>
    <property type="match status" value="1"/>
</dbReference>
<dbReference type="PANTHER" id="PTHR32063">
    <property type="match status" value="1"/>
</dbReference>
<feature type="transmembrane region" description="Helical" evidence="8">
    <location>
        <begin position="360"/>
        <end position="381"/>
    </location>
</feature>
<evidence type="ECO:0000256" key="5">
    <source>
        <dbReference type="ARBA" id="ARBA00022692"/>
    </source>
</evidence>
<comment type="similarity">
    <text evidence="2">Belongs to the resistance-nodulation-cell division (RND) (TC 2.A.6) family.</text>
</comment>
<evidence type="ECO:0000256" key="4">
    <source>
        <dbReference type="ARBA" id="ARBA00022475"/>
    </source>
</evidence>
<dbReference type="SUPFAM" id="SSF82714">
    <property type="entry name" value="Multidrug efflux transporter AcrB TolC docking domain, DN and DC subdomains"/>
    <property type="match status" value="2"/>
</dbReference>
<keyword evidence="10" id="KW-1185">Reference proteome</keyword>
<feature type="transmembrane region" description="Helical" evidence="8">
    <location>
        <begin position="932"/>
        <end position="956"/>
    </location>
</feature>
<evidence type="ECO:0000313" key="10">
    <source>
        <dbReference type="Proteomes" id="UP001213907"/>
    </source>
</evidence>
<comment type="subcellular location">
    <subcellularLocation>
        <location evidence="1">Cell membrane</location>
        <topology evidence="1">Multi-pass membrane protein</topology>
    </subcellularLocation>
</comment>
<keyword evidence="3" id="KW-0813">Transport</keyword>
<evidence type="ECO:0000256" key="3">
    <source>
        <dbReference type="ARBA" id="ARBA00022448"/>
    </source>
</evidence>
<dbReference type="Proteomes" id="UP001213907">
    <property type="component" value="Chromosome"/>
</dbReference>
<dbReference type="Gene3D" id="3.30.70.1440">
    <property type="entry name" value="Multidrug efflux transporter AcrB pore domain"/>
    <property type="match status" value="1"/>
</dbReference>
<reference evidence="9 10" key="1">
    <citation type="submission" date="2022-11" db="EMBL/GenBank/DDBJ databases">
        <authorList>
            <person name="Siebert D."/>
            <person name="Busche T."/>
            <person name="Saydam E."/>
            <person name="Kalinowski J."/>
            <person name="Ruckert C."/>
            <person name="Blombach B."/>
        </authorList>
    </citation>
    <scope>NUCLEOTIDE SEQUENCE [LARGE SCALE GENOMIC DNA]</scope>
    <source>
        <strain evidence="9 10">DSM 1083</strain>
    </source>
</reference>
<dbReference type="InterPro" id="IPR001036">
    <property type="entry name" value="Acrflvin-R"/>
</dbReference>
<name>A0ABY8BMI0_AFICR</name>
<dbReference type="Pfam" id="PF00873">
    <property type="entry name" value="ACR_tran"/>
    <property type="match status" value="1"/>
</dbReference>
<dbReference type="Gene3D" id="3.30.70.1430">
    <property type="entry name" value="Multidrug efflux transporter AcrB pore domain"/>
    <property type="match status" value="2"/>
</dbReference>
<organism evidence="9 10">
    <name type="scientific">Afipia carboxydohydrogena</name>
    <name type="common">Pseudomonas carboxydohydrogena</name>
    <dbReference type="NCBI Taxonomy" id="290"/>
    <lineage>
        <taxon>Bacteria</taxon>
        <taxon>Pseudomonadati</taxon>
        <taxon>Pseudomonadota</taxon>
        <taxon>Alphaproteobacteria</taxon>
        <taxon>Hyphomicrobiales</taxon>
        <taxon>Nitrobacteraceae</taxon>
        <taxon>Afipia</taxon>
    </lineage>
</organism>
<feature type="transmembrane region" description="Helical" evidence="8">
    <location>
        <begin position="388"/>
        <end position="411"/>
    </location>
</feature>
<dbReference type="SUPFAM" id="SSF82866">
    <property type="entry name" value="Multidrug efflux transporter AcrB transmembrane domain"/>
    <property type="match status" value="2"/>
</dbReference>
<dbReference type="Gene3D" id="3.30.70.1320">
    <property type="entry name" value="Multidrug efflux transporter AcrB pore domain like"/>
    <property type="match status" value="1"/>
</dbReference>
<keyword evidence="6 8" id="KW-1133">Transmembrane helix</keyword>
<evidence type="ECO:0000256" key="6">
    <source>
        <dbReference type="ARBA" id="ARBA00022989"/>
    </source>
</evidence>